<protein>
    <submittedName>
        <fullName evidence="4">DROSHA</fullName>
    </submittedName>
</protein>
<evidence type="ECO:0000256" key="1">
    <source>
        <dbReference type="PROSITE-ProRule" id="PRU00266"/>
    </source>
</evidence>
<keyword evidence="1" id="KW-0694">RNA-binding</keyword>
<evidence type="ECO:0000256" key="2">
    <source>
        <dbReference type="SAM" id="MobiDB-lite"/>
    </source>
</evidence>
<feature type="non-terminal residue" evidence="4">
    <location>
        <position position="1"/>
    </location>
</feature>
<evidence type="ECO:0000313" key="4">
    <source>
        <dbReference type="EMBL" id="UYV73706.1"/>
    </source>
</evidence>
<sequence>MRSHHKCDVCRVIECKGPTNTRVYTVAVYFRGERLASGSGHSIQQAEMAAASRALSSTK</sequence>
<dbReference type="Proteomes" id="UP001235939">
    <property type="component" value="Chromosome 11"/>
</dbReference>
<dbReference type="InterPro" id="IPR014720">
    <property type="entry name" value="dsRBD_dom"/>
</dbReference>
<dbReference type="PROSITE" id="PS50137">
    <property type="entry name" value="DS_RBD"/>
    <property type="match status" value="1"/>
</dbReference>
<dbReference type="Gene3D" id="3.30.160.20">
    <property type="match status" value="1"/>
</dbReference>
<dbReference type="Pfam" id="PF00035">
    <property type="entry name" value="dsrm"/>
    <property type="match status" value="1"/>
</dbReference>
<proteinExistence type="predicted"/>
<feature type="region of interest" description="Disordered" evidence="2">
    <location>
        <begin position="37"/>
        <end position="59"/>
    </location>
</feature>
<dbReference type="SUPFAM" id="SSF54768">
    <property type="entry name" value="dsRNA-binding domain-like"/>
    <property type="match status" value="1"/>
</dbReference>
<feature type="domain" description="DRBM" evidence="3">
    <location>
        <begin position="1"/>
        <end position="59"/>
    </location>
</feature>
<name>A0ABY6KXT3_9ARAC</name>
<keyword evidence="5" id="KW-1185">Reference proteome</keyword>
<gene>
    <name evidence="4" type="ORF">LAZ67_11000450</name>
</gene>
<evidence type="ECO:0000313" key="5">
    <source>
        <dbReference type="Proteomes" id="UP001235939"/>
    </source>
</evidence>
<dbReference type="EMBL" id="CP092873">
    <property type="protein sequence ID" value="UYV73706.1"/>
    <property type="molecule type" value="Genomic_DNA"/>
</dbReference>
<organism evidence="4 5">
    <name type="scientific">Cordylochernes scorpioides</name>
    <dbReference type="NCBI Taxonomy" id="51811"/>
    <lineage>
        <taxon>Eukaryota</taxon>
        <taxon>Metazoa</taxon>
        <taxon>Ecdysozoa</taxon>
        <taxon>Arthropoda</taxon>
        <taxon>Chelicerata</taxon>
        <taxon>Arachnida</taxon>
        <taxon>Pseudoscorpiones</taxon>
        <taxon>Cheliferoidea</taxon>
        <taxon>Chernetidae</taxon>
        <taxon>Cordylochernes</taxon>
    </lineage>
</organism>
<accession>A0ABY6KXT3</accession>
<reference evidence="4 5" key="1">
    <citation type="submission" date="2022-01" db="EMBL/GenBank/DDBJ databases">
        <title>A chromosomal length assembly of Cordylochernes scorpioides.</title>
        <authorList>
            <person name="Zeh D."/>
            <person name="Zeh J."/>
        </authorList>
    </citation>
    <scope>NUCLEOTIDE SEQUENCE [LARGE SCALE GENOMIC DNA]</scope>
    <source>
        <strain evidence="4">IN4F17</strain>
        <tissue evidence="4">Whole Body</tissue>
    </source>
</reference>
<evidence type="ECO:0000259" key="3">
    <source>
        <dbReference type="PROSITE" id="PS50137"/>
    </source>
</evidence>